<dbReference type="RefSeq" id="WP_345372845.1">
    <property type="nucleotide sequence ID" value="NZ_BAABLM010000001.1"/>
</dbReference>
<organism evidence="6 7">
    <name type="scientific">Frondihabitans cladoniiphilus</name>
    <dbReference type="NCBI Taxonomy" id="715785"/>
    <lineage>
        <taxon>Bacteria</taxon>
        <taxon>Bacillati</taxon>
        <taxon>Actinomycetota</taxon>
        <taxon>Actinomycetes</taxon>
        <taxon>Micrococcales</taxon>
        <taxon>Microbacteriaceae</taxon>
        <taxon>Frondihabitans</taxon>
    </lineage>
</organism>
<comment type="caution">
    <text evidence="6">The sequence shown here is derived from an EMBL/GenBank/DDBJ whole genome shotgun (WGS) entry which is preliminary data.</text>
</comment>
<keyword evidence="2" id="KW-0238">DNA-binding</keyword>
<feature type="region of interest" description="Disordered" evidence="4">
    <location>
        <begin position="1"/>
        <end position="27"/>
    </location>
</feature>
<keyword evidence="1" id="KW-0805">Transcription regulation</keyword>
<sequence>MDVPGITPSTHGSPRTEQPRSHSTPVRPTVFDVAAAAGVSAQTVSRVVNEREHVRPEVRRSVLAAIARLGYEPNAAAQALAARRHRHGREHE</sequence>
<evidence type="ECO:0000313" key="7">
    <source>
        <dbReference type="Proteomes" id="UP001501295"/>
    </source>
</evidence>
<dbReference type="PRINTS" id="PR00036">
    <property type="entry name" value="HTHLACI"/>
</dbReference>
<dbReference type="Gene3D" id="1.10.260.40">
    <property type="entry name" value="lambda repressor-like DNA-binding domains"/>
    <property type="match status" value="1"/>
</dbReference>
<dbReference type="Proteomes" id="UP001501295">
    <property type="component" value="Unassembled WGS sequence"/>
</dbReference>
<evidence type="ECO:0000256" key="2">
    <source>
        <dbReference type="ARBA" id="ARBA00023125"/>
    </source>
</evidence>
<dbReference type="PANTHER" id="PTHR30146:SF109">
    <property type="entry name" value="HTH-TYPE TRANSCRIPTIONAL REGULATOR GALS"/>
    <property type="match status" value="1"/>
</dbReference>
<gene>
    <name evidence="6" type="ORF">GCM10025780_05020</name>
</gene>
<evidence type="ECO:0000256" key="1">
    <source>
        <dbReference type="ARBA" id="ARBA00023015"/>
    </source>
</evidence>
<dbReference type="EMBL" id="BAABLM010000001">
    <property type="protein sequence ID" value="GAA4666347.1"/>
    <property type="molecule type" value="Genomic_DNA"/>
</dbReference>
<protein>
    <recommendedName>
        <fullName evidence="5">HTH lacI-type domain-containing protein</fullName>
    </recommendedName>
</protein>
<keyword evidence="7" id="KW-1185">Reference proteome</keyword>
<dbReference type="InterPro" id="IPR000843">
    <property type="entry name" value="HTH_LacI"/>
</dbReference>
<dbReference type="PROSITE" id="PS50932">
    <property type="entry name" value="HTH_LACI_2"/>
    <property type="match status" value="1"/>
</dbReference>
<dbReference type="InterPro" id="IPR010982">
    <property type="entry name" value="Lambda_DNA-bd_dom_sf"/>
</dbReference>
<dbReference type="PROSITE" id="PS00356">
    <property type="entry name" value="HTH_LACI_1"/>
    <property type="match status" value="1"/>
</dbReference>
<evidence type="ECO:0000259" key="5">
    <source>
        <dbReference type="PROSITE" id="PS50932"/>
    </source>
</evidence>
<reference evidence="7" key="1">
    <citation type="journal article" date="2019" name="Int. J. Syst. Evol. Microbiol.">
        <title>The Global Catalogue of Microorganisms (GCM) 10K type strain sequencing project: providing services to taxonomists for standard genome sequencing and annotation.</title>
        <authorList>
            <consortium name="The Broad Institute Genomics Platform"/>
            <consortium name="The Broad Institute Genome Sequencing Center for Infectious Disease"/>
            <person name="Wu L."/>
            <person name="Ma J."/>
        </authorList>
    </citation>
    <scope>NUCLEOTIDE SEQUENCE [LARGE SCALE GENOMIC DNA]</scope>
    <source>
        <strain evidence="7">JCM 18956</strain>
    </source>
</reference>
<dbReference type="Pfam" id="PF00356">
    <property type="entry name" value="LacI"/>
    <property type="match status" value="1"/>
</dbReference>
<dbReference type="PANTHER" id="PTHR30146">
    <property type="entry name" value="LACI-RELATED TRANSCRIPTIONAL REPRESSOR"/>
    <property type="match status" value="1"/>
</dbReference>
<proteinExistence type="predicted"/>
<dbReference type="CDD" id="cd01392">
    <property type="entry name" value="HTH_LacI"/>
    <property type="match status" value="1"/>
</dbReference>
<dbReference type="SMART" id="SM00354">
    <property type="entry name" value="HTH_LACI"/>
    <property type="match status" value="1"/>
</dbReference>
<evidence type="ECO:0000313" key="6">
    <source>
        <dbReference type="EMBL" id="GAA4666347.1"/>
    </source>
</evidence>
<evidence type="ECO:0000256" key="3">
    <source>
        <dbReference type="ARBA" id="ARBA00023163"/>
    </source>
</evidence>
<dbReference type="SUPFAM" id="SSF47413">
    <property type="entry name" value="lambda repressor-like DNA-binding domains"/>
    <property type="match status" value="1"/>
</dbReference>
<evidence type="ECO:0000256" key="4">
    <source>
        <dbReference type="SAM" id="MobiDB-lite"/>
    </source>
</evidence>
<name>A0ABP8VKR4_9MICO</name>
<keyword evidence="3" id="KW-0804">Transcription</keyword>
<feature type="compositionally biased region" description="Polar residues" evidence="4">
    <location>
        <begin position="7"/>
        <end position="26"/>
    </location>
</feature>
<feature type="domain" description="HTH lacI-type" evidence="5">
    <location>
        <begin position="28"/>
        <end position="82"/>
    </location>
</feature>
<accession>A0ABP8VKR4</accession>